<evidence type="ECO:0000313" key="16">
    <source>
        <dbReference type="Proteomes" id="UP000007322"/>
    </source>
</evidence>
<dbReference type="FunFam" id="3.40.50.720:FF:000112">
    <property type="entry name" value="Enoyl-[acyl-carrier-protein] reductase 1, mitochondrial"/>
    <property type="match status" value="1"/>
</dbReference>
<dbReference type="InterPro" id="IPR013149">
    <property type="entry name" value="ADH-like_C"/>
</dbReference>
<evidence type="ECO:0000256" key="5">
    <source>
        <dbReference type="ARBA" id="ARBA00022857"/>
    </source>
</evidence>
<dbReference type="VEuPathDB" id="FungiDB:MYCTH_39983"/>
<evidence type="ECO:0000256" key="4">
    <source>
        <dbReference type="ARBA" id="ARBA00022832"/>
    </source>
</evidence>
<dbReference type="GO" id="GO:0141148">
    <property type="term" value="F:enoyl-[acyl-carrier-protein] reductase (NADPH) activity"/>
    <property type="evidence" value="ECO:0007669"/>
    <property type="project" value="UniProtKB-EC"/>
</dbReference>
<dbReference type="OrthoDB" id="7482721at2759"/>
<dbReference type="InParanoid" id="G2PZZ1"/>
<dbReference type="GO" id="GO:0005739">
    <property type="term" value="C:mitochondrion"/>
    <property type="evidence" value="ECO:0007669"/>
    <property type="project" value="UniProtKB-SubCell"/>
</dbReference>
<dbReference type="GeneID" id="11508811"/>
<dbReference type="InterPro" id="IPR020843">
    <property type="entry name" value="ER"/>
</dbReference>
<dbReference type="InterPro" id="IPR011032">
    <property type="entry name" value="GroES-like_sf"/>
</dbReference>
<evidence type="ECO:0000259" key="14">
    <source>
        <dbReference type="SMART" id="SM00829"/>
    </source>
</evidence>
<dbReference type="InterPro" id="IPR013154">
    <property type="entry name" value="ADH-like_N"/>
</dbReference>
<dbReference type="eggNOG" id="KOG0025">
    <property type="taxonomic scope" value="Eukaryota"/>
</dbReference>
<keyword evidence="10" id="KW-0275">Fatty acid biosynthesis</keyword>
<accession>G2PZZ1</accession>
<evidence type="ECO:0000256" key="1">
    <source>
        <dbReference type="ARBA" id="ARBA00004173"/>
    </source>
</evidence>
<keyword evidence="6" id="KW-0809">Transit peptide</keyword>
<proteinExistence type="inferred from homology"/>
<evidence type="ECO:0000256" key="2">
    <source>
        <dbReference type="ARBA" id="ARBA00010371"/>
    </source>
</evidence>
<dbReference type="Pfam" id="PF08240">
    <property type="entry name" value="ADH_N"/>
    <property type="match status" value="1"/>
</dbReference>
<comment type="subcellular location">
    <subcellularLocation>
        <location evidence="1">Mitochondrion</location>
    </subcellularLocation>
</comment>
<comment type="catalytic activity">
    <reaction evidence="12">
        <text>a 2,3-saturated acyl-[ACP] + NADP(+) = a (2E)-enoyl-[ACP] + NADPH + H(+)</text>
        <dbReference type="Rhea" id="RHEA:22564"/>
        <dbReference type="Rhea" id="RHEA-COMP:9925"/>
        <dbReference type="Rhea" id="RHEA-COMP:9926"/>
        <dbReference type="ChEBI" id="CHEBI:15378"/>
        <dbReference type="ChEBI" id="CHEBI:57783"/>
        <dbReference type="ChEBI" id="CHEBI:58349"/>
        <dbReference type="ChEBI" id="CHEBI:78784"/>
        <dbReference type="ChEBI" id="CHEBI:78785"/>
        <dbReference type="EC" id="1.3.1.104"/>
    </reaction>
</comment>
<dbReference type="PANTHER" id="PTHR43981:SF2">
    <property type="entry name" value="ENOYL-[ACYL-CARRIER-PROTEIN] REDUCTASE, MITOCHONDRIAL"/>
    <property type="match status" value="1"/>
</dbReference>
<keyword evidence="16" id="KW-1185">Reference proteome</keyword>
<evidence type="ECO:0000256" key="12">
    <source>
        <dbReference type="ARBA" id="ARBA00048843"/>
    </source>
</evidence>
<dbReference type="Pfam" id="PF00107">
    <property type="entry name" value="ADH_zinc_N"/>
    <property type="match status" value="1"/>
</dbReference>
<feature type="region of interest" description="Disordered" evidence="13">
    <location>
        <begin position="1"/>
        <end position="49"/>
    </location>
</feature>
<dbReference type="SMART" id="SM00829">
    <property type="entry name" value="PKS_ER"/>
    <property type="match status" value="1"/>
</dbReference>
<dbReference type="STRING" id="573729.G2PZZ1"/>
<keyword evidence="5" id="KW-0521">NADP</keyword>
<evidence type="ECO:0000256" key="7">
    <source>
        <dbReference type="ARBA" id="ARBA00023002"/>
    </source>
</evidence>
<dbReference type="Gene3D" id="3.40.50.720">
    <property type="entry name" value="NAD(P)-binding Rossmann-like Domain"/>
    <property type="match status" value="1"/>
</dbReference>
<dbReference type="CDD" id="cd08290">
    <property type="entry name" value="ETR"/>
    <property type="match status" value="1"/>
</dbReference>
<dbReference type="InterPro" id="IPR036291">
    <property type="entry name" value="NAD(P)-bd_dom_sf"/>
</dbReference>
<keyword evidence="3" id="KW-0444">Lipid biosynthesis</keyword>
<keyword evidence="7" id="KW-0560">Oxidoreductase</keyword>
<gene>
    <name evidence="15" type="ORF">MYCTH_39983</name>
</gene>
<dbReference type="KEGG" id="mtm:MYCTH_39983"/>
<evidence type="ECO:0000256" key="13">
    <source>
        <dbReference type="SAM" id="MobiDB-lite"/>
    </source>
</evidence>
<dbReference type="PANTHER" id="PTHR43981">
    <property type="entry name" value="ENOYL-[ACYL-CARRIER-PROTEIN] REDUCTASE, MITOCHONDRIAL"/>
    <property type="match status" value="1"/>
</dbReference>
<feature type="domain" description="Enoyl reductase (ER)" evidence="14">
    <location>
        <begin position="79"/>
        <end position="443"/>
    </location>
</feature>
<evidence type="ECO:0000256" key="3">
    <source>
        <dbReference type="ARBA" id="ARBA00022516"/>
    </source>
</evidence>
<dbReference type="FunCoup" id="G2PZZ1">
    <property type="interactions" value="658"/>
</dbReference>
<dbReference type="EMBL" id="CP003002">
    <property type="protein sequence ID" value="AEO54815.1"/>
    <property type="molecule type" value="Genomic_DNA"/>
</dbReference>
<dbReference type="InterPro" id="IPR051034">
    <property type="entry name" value="Mito_Enoyl-ACP_Reductase"/>
</dbReference>
<evidence type="ECO:0000256" key="6">
    <source>
        <dbReference type="ARBA" id="ARBA00022946"/>
    </source>
</evidence>
<name>G2PZZ1_THET4</name>
<sequence length="448" mass="48502">MASVLSPNAAARHLLRPATRSTPPRLLPSAILHQSGNNSTRNPRISDPQSIAQRLGRRYKSGPYGYTQAKTLVFSRFGEPSDVLRLHTHSISPTLPDGAVLVRALAAPVNPADVNTIQGTYGARPAFSPLLGTPEPSAVPGNEGCFEVVAVGPRVGGGLRKGDWVIPATTGFGTFRTHALVENADRALLRVGGDKGTAGLTAKQVATVSVNPCSAYRMLKDYVDLVDLSVKSFARGDGATGGAWFLQNGANSGVGRAAIQLGRLWGLRSINVVRERATAEETEALKSELRELGATVVVTEAEFLDRSFSARLKEEWTRGDREPVMLGLNCVGGKSASAMIKALSPKGCMVTYGGMSRQSFPFPTGPQIFKRLRFEGFWLSEWAKENPAEKRNTINEILELMREGKFKESPFKEVEWNWDTEEKVLKDAIQGTLEGFKSGKGLFVFGDT</sequence>
<dbReference type="GO" id="GO:0006633">
    <property type="term" value="P:fatty acid biosynthetic process"/>
    <property type="evidence" value="ECO:0007669"/>
    <property type="project" value="UniProtKB-KW"/>
</dbReference>
<dbReference type="HOGENOM" id="CLU_026673_17_0_1"/>
<keyword evidence="9" id="KW-0496">Mitochondrion</keyword>
<dbReference type="SUPFAM" id="SSF51735">
    <property type="entry name" value="NAD(P)-binding Rossmann-fold domains"/>
    <property type="match status" value="1"/>
</dbReference>
<dbReference type="EC" id="1.3.1.104" evidence="11"/>
<evidence type="ECO:0000256" key="8">
    <source>
        <dbReference type="ARBA" id="ARBA00023098"/>
    </source>
</evidence>
<evidence type="ECO:0000256" key="10">
    <source>
        <dbReference type="ARBA" id="ARBA00023160"/>
    </source>
</evidence>
<keyword evidence="4" id="KW-0276">Fatty acid metabolism</keyword>
<dbReference type="Proteomes" id="UP000007322">
    <property type="component" value="Chromosome 1"/>
</dbReference>
<dbReference type="AlphaFoldDB" id="G2PZZ1"/>
<protein>
    <recommendedName>
        <fullName evidence="11">enoyl-[acyl-carrier-protein] reductase</fullName>
        <ecNumber evidence="11">1.3.1.104</ecNumber>
    </recommendedName>
</protein>
<evidence type="ECO:0000256" key="11">
    <source>
        <dbReference type="ARBA" id="ARBA00038963"/>
    </source>
</evidence>
<dbReference type="RefSeq" id="XP_003660060.1">
    <property type="nucleotide sequence ID" value="XM_003660012.1"/>
</dbReference>
<reference evidence="15 16" key="1">
    <citation type="journal article" date="2011" name="Nat. Biotechnol.">
        <title>Comparative genomic analysis of the thermophilic biomass-degrading fungi Myceliophthora thermophila and Thielavia terrestris.</title>
        <authorList>
            <person name="Berka R.M."/>
            <person name="Grigoriev I.V."/>
            <person name="Otillar R."/>
            <person name="Salamov A."/>
            <person name="Grimwood J."/>
            <person name="Reid I."/>
            <person name="Ishmael N."/>
            <person name="John T."/>
            <person name="Darmond C."/>
            <person name="Moisan M.-C."/>
            <person name="Henrissat B."/>
            <person name="Coutinho P.M."/>
            <person name="Lombard V."/>
            <person name="Natvig D.O."/>
            <person name="Lindquist E."/>
            <person name="Schmutz J."/>
            <person name="Lucas S."/>
            <person name="Harris P."/>
            <person name="Powlowski J."/>
            <person name="Bellemare A."/>
            <person name="Taylor D."/>
            <person name="Butler G."/>
            <person name="de Vries R.P."/>
            <person name="Allijn I.E."/>
            <person name="van den Brink J."/>
            <person name="Ushinsky S."/>
            <person name="Storms R."/>
            <person name="Powell A.J."/>
            <person name="Paulsen I.T."/>
            <person name="Elbourne L.D.H."/>
            <person name="Baker S.E."/>
            <person name="Magnuson J."/>
            <person name="LaBoissiere S."/>
            <person name="Clutterbuck A.J."/>
            <person name="Martinez D."/>
            <person name="Wogulis M."/>
            <person name="de Leon A.L."/>
            <person name="Rey M.W."/>
            <person name="Tsang A."/>
        </authorList>
    </citation>
    <scope>NUCLEOTIDE SEQUENCE [LARGE SCALE GENOMIC DNA]</scope>
    <source>
        <strain evidence="16">ATCC 42464 / BCRC 31852 / DSM 1799</strain>
    </source>
</reference>
<dbReference type="SUPFAM" id="SSF50129">
    <property type="entry name" value="GroES-like"/>
    <property type="match status" value="1"/>
</dbReference>
<dbReference type="Gene3D" id="3.90.180.10">
    <property type="entry name" value="Medium-chain alcohol dehydrogenases, catalytic domain"/>
    <property type="match status" value="1"/>
</dbReference>
<comment type="similarity">
    <text evidence="2">Belongs to the zinc-containing alcohol dehydrogenase family. Quinone oxidoreductase subfamily.</text>
</comment>
<evidence type="ECO:0000313" key="15">
    <source>
        <dbReference type="EMBL" id="AEO54815.1"/>
    </source>
</evidence>
<keyword evidence="8" id="KW-0443">Lipid metabolism</keyword>
<dbReference type="OMA" id="YGYTQSK"/>
<feature type="compositionally biased region" description="Polar residues" evidence="13">
    <location>
        <begin position="32"/>
        <end position="49"/>
    </location>
</feature>
<organism evidence="15 16">
    <name type="scientific">Thermothelomyces thermophilus (strain ATCC 42464 / BCRC 31852 / DSM 1799)</name>
    <name type="common">Sporotrichum thermophile</name>
    <dbReference type="NCBI Taxonomy" id="573729"/>
    <lineage>
        <taxon>Eukaryota</taxon>
        <taxon>Fungi</taxon>
        <taxon>Dikarya</taxon>
        <taxon>Ascomycota</taxon>
        <taxon>Pezizomycotina</taxon>
        <taxon>Sordariomycetes</taxon>
        <taxon>Sordariomycetidae</taxon>
        <taxon>Sordariales</taxon>
        <taxon>Chaetomiaceae</taxon>
        <taxon>Thermothelomyces</taxon>
    </lineage>
</organism>
<evidence type="ECO:0000256" key="9">
    <source>
        <dbReference type="ARBA" id="ARBA00023128"/>
    </source>
</evidence>